<keyword evidence="4 5" id="KW-0520">NAD</keyword>
<feature type="binding site" evidence="5 7">
    <location>
        <position position="384"/>
    </location>
    <ligand>
        <name>NAD(+)</name>
        <dbReference type="ChEBI" id="CHEBI:57540"/>
    </ligand>
</feature>
<feature type="binding site" evidence="5 7">
    <location>
        <begin position="197"/>
        <end position="199"/>
    </location>
    <ligand>
        <name>NAD(+)</name>
        <dbReference type="ChEBI" id="CHEBI:57540"/>
    </ligand>
</feature>
<name>A0AA92Q7U5_RALSL</name>
<evidence type="ECO:0000256" key="7">
    <source>
        <dbReference type="PIRSR" id="PIRSR001109-2"/>
    </source>
</evidence>
<dbReference type="Gene3D" id="3.40.50.720">
    <property type="entry name" value="NAD(P)-binding Rossmann-like Domain"/>
    <property type="match status" value="1"/>
</dbReference>
<feature type="binding site" evidence="7">
    <location>
        <position position="391"/>
    </location>
    <ligand>
        <name>NAD(+)</name>
        <dbReference type="ChEBI" id="CHEBI:57540"/>
    </ligand>
</feature>
<feature type="binding site" evidence="5 6">
    <location>
        <position position="136"/>
    </location>
    <ligand>
        <name>substrate</name>
    </ligand>
</feature>
<evidence type="ECO:0000256" key="9">
    <source>
        <dbReference type="RuleBase" id="RU004166"/>
    </source>
</evidence>
<evidence type="ECO:0000256" key="8">
    <source>
        <dbReference type="RuleBase" id="RU000548"/>
    </source>
</evidence>
<dbReference type="PANTHER" id="PTHR23420:SF0">
    <property type="entry name" value="ADENOSYLHOMOCYSTEINASE"/>
    <property type="match status" value="1"/>
</dbReference>
<evidence type="ECO:0000313" key="11">
    <source>
        <dbReference type="EMBL" id="QOK98046.1"/>
    </source>
</evidence>
<dbReference type="SMART" id="SM00996">
    <property type="entry name" value="AdoHcyase"/>
    <property type="match status" value="1"/>
</dbReference>
<keyword evidence="5" id="KW-0963">Cytoplasm</keyword>
<dbReference type="Gene3D" id="3.40.50.1480">
    <property type="entry name" value="Adenosylhomocysteinase-like"/>
    <property type="match status" value="1"/>
</dbReference>
<dbReference type="CDD" id="cd00401">
    <property type="entry name" value="SAHH"/>
    <property type="match status" value="1"/>
</dbReference>
<dbReference type="HAMAP" id="MF_00563">
    <property type="entry name" value="AdoHcyase"/>
    <property type="match status" value="1"/>
</dbReference>
<feature type="binding site" evidence="5 7">
    <location>
        <position position="283"/>
    </location>
    <ligand>
        <name>NAD(+)</name>
        <dbReference type="ChEBI" id="CHEBI:57540"/>
    </ligand>
</feature>
<dbReference type="Pfam" id="PF00670">
    <property type="entry name" value="AdoHcyase_NAD"/>
    <property type="match status" value="1"/>
</dbReference>
<feature type="binding site" evidence="5 6">
    <location>
        <position position="226"/>
    </location>
    <ligand>
        <name>substrate</name>
    </ligand>
</feature>
<dbReference type="RefSeq" id="WP_020750023.1">
    <property type="nucleotide sequence ID" value="NZ_CP103852.1"/>
</dbReference>
<evidence type="ECO:0000313" key="12">
    <source>
        <dbReference type="Proteomes" id="UP000593970"/>
    </source>
</evidence>
<feature type="binding site" evidence="5">
    <location>
        <position position="318"/>
    </location>
    <ligand>
        <name>NAD(+)</name>
        <dbReference type="ChEBI" id="CHEBI:57540"/>
    </ligand>
</feature>
<feature type="binding site" evidence="5 6">
    <location>
        <position position="61"/>
    </location>
    <ligand>
        <name>substrate</name>
    </ligand>
</feature>
<evidence type="ECO:0000256" key="1">
    <source>
        <dbReference type="ARBA" id="ARBA00007122"/>
    </source>
</evidence>
<reference evidence="12" key="1">
    <citation type="submission" date="2020-04" db="EMBL/GenBank/DDBJ databases">
        <title>Ralstonia solanacearum UW576, UW763, UW773, and UW774.</title>
        <authorList>
            <person name="Steidl O."/>
            <person name="Truchon A."/>
            <person name="Allen C."/>
        </authorList>
    </citation>
    <scope>NUCLEOTIDE SEQUENCE [LARGE SCALE GENOMIC DNA]</scope>
    <source>
        <strain evidence="12">UW774</strain>
    </source>
</reference>
<feature type="binding site" evidence="5">
    <location>
        <begin position="260"/>
        <end position="265"/>
    </location>
    <ligand>
        <name>NAD(+)</name>
        <dbReference type="ChEBI" id="CHEBI:57540"/>
    </ligand>
</feature>
<sequence>MNAVTDLKHDYLVADIKLADWGRKEIAIAETEMPGLMAIRDEFAASQPLKGARIAGSLHMTIQTAVLIETLKALGADVRWASCNIFSTQDHAAAAIAASGTPVFAFKGESLKEYWDFTHRIFEWADGGTPNMILDDGGDATLLLHLGAKAEQDASVIAKPGSEEETFLFAAIKEKLAKDATFYSRNLDAIKGVTEETTTGVHRLYQMAQRGELRFPAINVNDSVTKSKFDNLYGCRESLVDGIKRATDVMIAGKVAIVAGYGDVGKGSAQALRALSAQVWVTEIDPICALQAAMEGYRVVTMDYAAEHGDIFVTCTGNYHVITHDHMAKMKDQAIVCNIGHFDNEIDIASVEKYQWEEIKPQVDHVIFPDGKKIIILAKGRLVNLGCATGHPSYVMSSSFANQTIAQIELWTEAQKGSSKYPVGVYTLPKHLDEKVARLQLKKLNAQLTELTDKQAAYIGVSKEGPYKADHYRY</sequence>
<dbReference type="NCBIfam" id="TIGR00936">
    <property type="entry name" value="ahcY"/>
    <property type="match status" value="1"/>
</dbReference>
<dbReference type="SMART" id="SM00997">
    <property type="entry name" value="AdoHcyase_NAD"/>
    <property type="match status" value="1"/>
</dbReference>
<comment type="function">
    <text evidence="5">May play a key role in the regulation of the intracellular concentration of adenosylhomocysteine.</text>
</comment>
<feature type="domain" description="S-adenosyl-L-homocysteine hydrolase NAD binding" evidence="10">
    <location>
        <begin position="231"/>
        <end position="390"/>
    </location>
</feature>
<comment type="cofactor">
    <cofactor evidence="5 7 8">
        <name>NAD(+)</name>
        <dbReference type="ChEBI" id="CHEBI:57540"/>
    </cofactor>
    <text evidence="5 7 8">Binds 1 NAD(+) per subunit.</text>
</comment>
<dbReference type="GO" id="GO:0033353">
    <property type="term" value="P:S-adenosylmethionine cycle"/>
    <property type="evidence" value="ECO:0007669"/>
    <property type="project" value="TreeGrafter"/>
</dbReference>
<dbReference type="EC" id="3.13.2.1" evidence="5"/>
<dbReference type="PROSITE" id="PS00738">
    <property type="entry name" value="ADOHCYASE_1"/>
    <property type="match status" value="1"/>
</dbReference>
<dbReference type="GO" id="GO:0004013">
    <property type="term" value="F:adenosylhomocysteinase activity"/>
    <property type="evidence" value="ECO:0007669"/>
    <property type="project" value="UniProtKB-UniRule"/>
</dbReference>
<dbReference type="PROSITE" id="PS00739">
    <property type="entry name" value="ADOHCYASE_2"/>
    <property type="match status" value="1"/>
</dbReference>
<dbReference type="PIRSF" id="PIRSF001109">
    <property type="entry name" value="Ad_hcy_hydrolase"/>
    <property type="match status" value="1"/>
</dbReference>
<dbReference type="FunFam" id="3.40.50.720:FF:000004">
    <property type="entry name" value="Adenosylhomocysteinase"/>
    <property type="match status" value="1"/>
</dbReference>
<feature type="binding site" evidence="5 6">
    <location>
        <position position="196"/>
    </location>
    <ligand>
        <name>substrate</name>
    </ligand>
</feature>
<evidence type="ECO:0000256" key="4">
    <source>
        <dbReference type="ARBA" id="ARBA00023027"/>
    </source>
</evidence>
<feature type="binding site" evidence="5 6">
    <location>
        <position position="230"/>
    </location>
    <ligand>
        <name>substrate</name>
    </ligand>
</feature>
<evidence type="ECO:0000256" key="3">
    <source>
        <dbReference type="ARBA" id="ARBA00022801"/>
    </source>
</evidence>
<protein>
    <recommendedName>
        <fullName evidence="5">Adenosylhomocysteinase</fullName>
        <ecNumber evidence="5">3.13.2.1</ecNumber>
    </recommendedName>
    <alternativeName>
        <fullName evidence="5">S-adenosyl-L-homocysteine hydrolase</fullName>
        <shortName evidence="5">AdoHcyase</shortName>
    </alternativeName>
</protein>
<dbReference type="NCBIfam" id="NF004005">
    <property type="entry name" value="PRK05476.2-3"/>
    <property type="match status" value="1"/>
</dbReference>
<dbReference type="SUPFAM" id="SSF52283">
    <property type="entry name" value="Formate/glycerate dehydrogenase catalytic domain-like"/>
    <property type="match status" value="1"/>
</dbReference>
<dbReference type="InterPro" id="IPR000043">
    <property type="entry name" value="Adenosylhomocysteinase-like"/>
</dbReference>
<dbReference type="GO" id="GO:0006730">
    <property type="term" value="P:one-carbon metabolic process"/>
    <property type="evidence" value="ECO:0007669"/>
    <property type="project" value="UniProtKB-UniRule"/>
</dbReference>
<dbReference type="Pfam" id="PF05221">
    <property type="entry name" value="AdoHcyase"/>
    <property type="match status" value="1"/>
</dbReference>
<dbReference type="InterPro" id="IPR015878">
    <property type="entry name" value="Ado_hCys_hydrolase_NAD-bd"/>
</dbReference>
<dbReference type="Proteomes" id="UP000593970">
    <property type="component" value="Chromosome"/>
</dbReference>
<dbReference type="GO" id="GO:0005829">
    <property type="term" value="C:cytosol"/>
    <property type="evidence" value="ECO:0007669"/>
    <property type="project" value="TreeGrafter"/>
</dbReference>
<comment type="catalytic activity">
    <reaction evidence="5 8">
        <text>S-adenosyl-L-homocysteine + H2O = L-homocysteine + adenosine</text>
        <dbReference type="Rhea" id="RHEA:21708"/>
        <dbReference type="ChEBI" id="CHEBI:15377"/>
        <dbReference type="ChEBI" id="CHEBI:16335"/>
        <dbReference type="ChEBI" id="CHEBI:57856"/>
        <dbReference type="ChEBI" id="CHEBI:58199"/>
        <dbReference type="EC" id="3.13.2.1"/>
    </reaction>
</comment>
<dbReference type="InterPro" id="IPR042172">
    <property type="entry name" value="Adenosylhomocyst_ase-like_sf"/>
</dbReference>
<keyword evidence="2 5" id="KW-0554">One-carbon metabolism</keyword>
<proteinExistence type="inferred from homology"/>
<dbReference type="EMBL" id="CP051169">
    <property type="protein sequence ID" value="QOK98046.1"/>
    <property type="molecule type" value="Genomic_DNA"/>
</dbReference>
<evidence type="ECO:0000256" key="2">
    <source>
        <dbReference type="ARBA" id="ARBA00022563"/>
    </source>
</evidence>
<keyword evidence="3 5" id="KW-0378">Hydrolase</keyword>
<organism evidence="11 12">
    <name type="scientific">Ralstonia solanacearum</name>
    <name type="common">Pseudomonas solanacearum</name>
    <dbReference type="NCBI Taxonomy" id="305"/>
    <lineage>
        <taxon>Bacteria</taxon>
        <taxon>Pseudomonadati</taxon>
        <taxon>Pseudomonadota</taxon>
        <taxon>Betaproteobacteria</taxon>
        <taxon>Burkholderiales</taxon>
        <taxon>Burkholderiaceae</taxon>
        <taxon>Ralstonia</taxon>
        <taxon>Ralstonia solanacearum species complex</taxon>
    </lineage>
</organism>
<comment type="similarity">
    <text evidence="1 5 9">Belongs to the adenosylhomocysteinase family.</text>
</comment>
<feature type="binding site" evidence="7">
    <location>
        <begin position="262"/>
        <end position="267"/>
    </location>
    <ligand>
        <name>NAD(+)</name>
        <dbReference type="ChEBI" id="CHEBI:57540"/>
    </ligand>
</feature>
<evidence type="ECO:0000256" key="5">
    <source>
        <dbReference type="HAMAP-Rule" id="MF_00563"/>
    </source>
</evidence>
<gene>
    <name evidence="5" type="primary">ahcY</name>
    <name evidence="11" type="ORF">HF909_17445</name>
</gene>
<feature type="binding site" evidence="5">
    <location>
        <position position="231"/>
    </location>
    <ligand>
        <name>NAD(+)</name>
        <dbReference type="ChEBI" id="CHEBI:57540"/>
    </ligand>
</feature>
<comment type="pathway">
    <text evidence="5 8">Amino-acid biosynthesis; L-homocysteine biosynthesis; L-homocysteine from S-adenosyl-L-homocysteine: step 1/1.</text>
</comment>
<comment type="subcellular location">
    <subcellularLocation>
        <location evidence="5">Cytoplasm</location>
    </subcellularLocation>
</comment>
<dbReference type="SUPFAM" id="SSF51735">
    <property type="entry name" value="NAD(P)-binding Rossmann-fold domains"/>
    <property type="match status" value="1"/>
</dbReference>
<accession>A0AA92Q7U5</accession>
<evidence type="ECO:0000256" key="6">
    <source>
        <dbReference type="PIRSR" id="PIRSR001109-1"/>
    </source>
</evidence>
<dbReference type="GeneID" id="93854160"/>
<dbReference type="InterPro" id="IPR020082">
    <property type="entry name" value="S-Ado-L-homoCys_hydrolase_CS"/>
</dbReference>
<dbReference type="InterPro" id="IPR036291">
    <property type="entry name" value="NAD(P)-bd_dom_sf"/>
</dbReference>
<dbReference type="AlphaFoldDB" id="A0AA92Q7U5"/>
<feature type="binding site" evidence="5 7">
    <location>
        <begin position="339"/>
        <end position="341"/>
    </location>
    <ligand>
        <name>NAD(+)</name>
        <dbReference type="ChEBI" id="CHEBI:57540"/>
    </ligand>
</feature>
<evidence type="ECO:0000259" key="10">
    <source>
        <dbReference type="SMART" id="SM00997"/>
    </source>
</evidence>
<dbReference type="PANTHER" id="PTHR23420">
    <property type="entry name" value="ADENOSYLHOMOCYSTEINASE"/>
    <property type="match status" value="1"/>
</dbReference>
<dbReference type="GO" id="GO:0071269">
    <property type="term" value="P:L-homocysteine biosynthetic process"/>
    <property type="evidence" value="ECO:0007669"/>
    <property type="project" value="UniProtKB-UniRule"/>
</dbReference>